<dbReference type="RefSeq" id="WP_144414442.1">
    <property type="nucleotide sequence ID" value="NZ_CAUPKV010000009.1"/>
</dbReference>
<comment type="caution">
    <text evidence="1">The sequence shown here is derived from an EMBL/GenBank/DDBJ whole genome shotgun (WGS) entry which is preliminary data.</text>
</comment>
<dbReference type="EMBL" id="JGZO01000004">
    <property type="protein sequence ID" value="KFI95207.1"/>
    <property type="molecule type" value="Genomic_DNA"/>
</dbReference>
<reference evidence="1 2" key="1">
    <citation type="submission" date="2014-03" db="EMBL/GenBank/DDBJ databases">
        <title>Genomics of Bifidobacteria.</title>
        <authorList>
            <person name="Ventura M."/>
            <person name="Milani C."/>
            <person name="Lugli G.A."/>
        </authorList>
    </citation>
    <scope>NUCLEOTIDE SEQUENCE [LARGE SCALE GENOMIC DNA]</scope>
    <source>
        <strain evidence="1 2">LMG 21589</strain>
    </source>
</reference>
<protein>
    <submittedName>
        <fullName evidence="1">Uncharacterized protein</fullName>
    </submittedName>
</protein>
<dbReference type="OrthoDB" id="3239676at2"/>
<evidence type="ECO:0000313" key="2">
    <source>
        <dbReference type="Proteomes" id="UP000029033"/>
    </source>
</evidence>
<evidence type="ECO:0000313" key="1">
    <source>
        <dbReference type="EMBL" id="KFI95207.1"/>
    </source>
</evidence>
<gene>
    <name evidence="1" type="ORF">BSCA_1025</name>
</gene>
<dbReference type="Proteomes" id="UP000029033">
    <property type="component" value="Unassembled WGS sequence"/>
</dbReference>
<proteinExistence type="predicted"/>
<dbReference type="AlphaFoldDB" id="A0A087DI57"/>
<keyword evidence="2" id="KW-1185">Reference proteome</keyword>
<sequence>MKRLTPSMRETLIALLNRNMYPVDRNNSRTFESLEERGLVHPDFFGLWSLTDLGHRVALGLLRR</sequence>
<dbReference type="STRING" id="158787.BSCA_1025"/>
<name>A0A087DI57_9BIFI</name>
<accession>A0A087DI57</accession>
<dbReference type="eggNOG" id="ENOG502ZZTR">
    <property type="taxonomic scope" value="Bacteria"/>
</dbReference>
<organism evidence="1 2">
    <name type="scientific">Bifidobacterium scardovii</name>
    <dbReference type="NCBI Taxonomy" id="158787"/>
    <lineage>
        <taxon>Bacteria</taxon>
        <taxon>Bacillati</taxon>
        <taxon>Actinomycetota</taxon>
        <taxon>Actinomycetes</taxon>
        <taxon>Bifidobacteriales</taxon>
        <taxon>Bifidobacteriaceae</taxon>
        <taxon>Bifidobacterium</taxon>
    </lineage>
</organism>
<dbReference type="GeneID" id="85167084"/>